<accession>A0AAW1PR53</accession>
<evidence type="ECO:0000313" key="3">
    <source>
        <dbReference type="Proteomes" id="UP001465755"/>
    </source>
</evidence>
<keyword evidence="1" id="KW-0732">Signal</keyword>
<dbReference type="EMBL" id="JALJOQ010000007">
    <property type="protein sequence ID" value="KAK9812305.1"/>
    <property type="molecule type" value="Genomic_DNA"/>
</dbReference>
<dbReference type="AlphaFoldDB" id="A0AAW1PR53"/>
<dbReference type="Proteomes" id="UP001465755">
    <property type="component" value="Unassembled WGS sequence"/>
</dbReference>
<gene>
    <name evidence="2" type="ORF">WJX73_000783</name>
</gene>
<feature type="signal peptide" evidence="1">
    <location>
        <begin position="1"/>
        <end position="29"/>
    </location>
</feature>
<reference evidence="2 3" key="1">
    <citation type="journal article" date="2024" name="Nat. Commun.">
        <title>Phylogenomics reveals the evolutionary origins of lichenization in chlorophyte algae.</title>
        <authorList>
            <person name="Puginier C."/>
            <person name="Libourel C."/>
            <person name="Otte J."/>
            <person name="Skaloud P."/>
            <person name="Haon M."/>
            <person name="Grisel S."/>
            <person name="Petersen M."/>
            <person name="Berrin J.G."/>
            <person name="Delaux P.M."/>
            <person name="Dal Grande F."/>
            <person name="Keller J."/>
        </authorList>
    </citation>
    <scope>NUCLEOTIDE SEQUENCE [LARGE SCALE GENOMIC DNA]</scope>
    <source>
        <strain evidence="2 3">SAG 2036</strain>
    </source>
</reference>
<proteinExistence type="predicted"/>
<organism evidence="2 3">
    <name type="scientific">Symbiochloris irregularis</name>
    <dbReference type="NCBI Taxonomy" id="706552"/>
    <lineage>
        <taxon>Eukaryota</taxon>
        <taxon>Viridiplantae</taxon>
        <taxon>Chlorophyta</taxon>
        <taxon>core chlorophytes</taxon>
        <taxon>Trebouxiophyceae</taxon>
        <taxon>Trebouxiales</taxon>
        <taxon>Trebouxiaceae</taxon>
        <taxon>Symbiochloris</taxon>
    </lineage>
</organism>
<sequence length="101" mass="10679">MAPRNAENSTIALCQVLCIVLIVASGASATRTLQDDFDPANCPYGYICSCSSIGIESTSCPPTADGPFFYCFDERSVAFNQCKPQSQGQIPGAKCANQCQA</sequence>
<keyword evidence="3" id="KW-1185">Reference proteome</keyword>
<evidence type="ECO:0000256" key="1">
    <source>
        <dbReference type="SAM" id="SignalP"/>
    </source>
</evidence>
<protein>
    <submittedName>
        <fullName evidence="2">Uncharacterized protein</fullName>
    </submittedName>
</protein>
<evidence type="ECO:0000313" key="2">
    <source>
        <dbReference type="EMBL" id="KAK9812305.1"/>
    </source>
</evidence>
<name>A0AAW1PR53_9CHLO</name>
<comment type="caution">
    <text evidence="2">The sequence shown here is derived from an EMBL/GenBank/DDBJ whole genome shotgun (WGS) entry which is preliminary data.</text>
</comment>
<feature type="chain" id="PRO_5043990885" evidence="1">
    <location>
        <begin position="30"/>
        <end position="101"/>
    </location>
</feature>